<evidence type="ECO:0000259" key="4">
    <source>
        <dbReference type="PROSITE" id="PS50893"/>
    </source>
</evidence>
<reference evidence="5 6" key="1">
    <citation type="submission" date="2019-09" db="EMBL/GenBank/DDBJ databases">
        <authorList>
            <person name="Leyn A S."/>
        </authorList>
    </citation>
    <scope>NUCLEOTIDE SEQUENCE [LARGE SCALE GENOMIC DNA]</scope>
    <source>
        <strain evidence="5">AA231_1</strain>
    </source>
</reference>
<dbReference type="InterPro" id="IPR027417">
    <property type="entry name" value="P-loop_NTPase"/>
</dbReference>
<dbReference type="FunFam" id="3.40.50.300:FF:000421">
    <property type="entry name" value="Branched-chain amino acid ABC transporter ATP-binding protein"/>
    <property type="match status" value="1"/>
</dbReference>
<gene>
    <name evidence="5" type="ORF">AA23TX_04478</name>
</gene>
<evidence type="ECO:0000313" key="5">
    <source>
        <dbReference type="EMBL" id="VVJ19457.1"/>
    </source>
</evidence>
<dbReference type="EMBL" id="CABVGP010000002">
    <property type="protein sequence ID" value="VVJ19457.1"/>
    <property type="molecule type" value="Genomic_DNA"/>
</dbReference>
<dbReference type="AlphaFoldDB" id="A0A6I8LUA1"/>
<evidence type="ECO:0000256" key="3">
    <source>
        <dbReference type="ARBA" id="ARBA00022840"/>
    </source>
</evidence>
<dbReference type="PANTHER" id="PTHR45772:SF9">
    <property type="entry name" value="CONSERVED COMPONENT OF ABC TRANSPORTER FOR NATURAL AMINO ACIDS"/>
    <property type="match status" value="1"/>
</dbReference>
<keyword evidence="3 5" id="KW-0067">ATP-binding</keyword>
<dbReference type="PROSITE" id="PS50893">
    <property type="entry name" value="ABC_TRANSPORTER_2"/>
    <property type="match status" value="1"/>
</dbReference>
<dbReference type="PANTHER" id="PTHR45772">
    <property type="entry name" value="CONSERVED COMPONENT OF ABC TRANSPORTER FOR NATURAL AMINO ACIDS-RELATED"/>
    <property type="match status" value="1"/>
</dbReference>
<evidence type="ECO:0000313" key="6">
    <source>
        <dbReference type="Proteomes" id="UP000399805"/>
    </source>
</evidence>
<dbReference type="InterPro" id="IPR032823">
    <property type="entry name" value="BCA_ABC_TP_C"/>
</dbReference>
<organism evidence="5 6">
    <name type="scientific">Amycolatopsis camponoti</name>
    <dbReference type="NCBI Taxonomy" id="2606593"/>
    <lineage>
        <taxon>Bacteria</taxon>
        <taxon>Bacillati</taxon>
        <taxon>Actinomycetota</taxon>
        <taxon>Actinomycetes</taxon>
        <taxon>Pseudonocardiales</taxon>
        <taxon>Pseudonocardiaceae</taxon>
        <taxon>Amycolatopsis</taxon>
    </lineage>
</organism>
<dbReference type="SUPFAM" id="SSF52540">
    <property type="entry name" value="P-loop containing nucleoside triphosphate hydrolases"/>
    <property type="match status" value="1"/>
</dbReference>
<dbReference type="SMART" id="SM00382">
    <property type="entry name" value="AAA"/>
    <property type="match status" value="1"/>
</dbReference>
<evidence type="ECO:0000256" key="1">
    <source>
        <dbReference type="ARBA" id="ARBA00022448"/>
    </source>
</evidence>
<dbReference type="InterPro" id="IPR003593">
    <property type="entry name" value="AAA+_ATPase"/>
</dbReference>
<dbReference type="GO" id="GO:0005524">
    <property type="term" value="F:ATP binding"/>
    <property type="evidence" value="ECO:0007669"/>
    <property type="project" value="UniProtKB-KW"/>
</dbReference>
<dbReference type="GO" id="GO:0005886">
    <property type="term" value="C:plasma membrane"/>
    <property type="evidence" value="ECO:0007669"/>
    <property type="project" value="TreeGrafter"/>
</dbReference>
<feature type="domain" description="ABC transporter" evidence="4">
    <location>
        <begin position="20"/>
        <end position="266"/>
    </location>
</feature>
<accession>A0A6I8LUA1</accession>
<dbReference type="InterPro" id="IPR003439">
    <property type="entry name" value="ABC_transporter-like_ATP-bd"/>
</dbReference>
<dbReference type="GO" id="GO:0016887">
    <property type="term" value="F:ATP hydrolysis activity"/>
    <property type="evidence" value="ECO:0007669"/>
    <property type="project" value="InterPro"/>
</dbReference>
<keyword evidence="6" id="KW-1185">Reference proteome</keyword>
<dbReference type="InterPro" id="IPR051120">
    <property type="entry name" value="ABC_AA/LPS_Transport"/>
</dbReference>
<dbReference type="Pfam" id="PF00005">
    <property type="entry name" value="ABC_tran"/>
    <property type="match status" value="1"/>
</dbReference>
<dbReference type="Proteomes" id="UP000399805">
    <property type="component" value="Unassembled WGS sequence"/>
</dbReference>
<keyword evidence="2" id="KW-0547">Nucleotide-binding</keyword>
<keyword evidence="1" id="KW-0813">Transport</keyword>
<evidence type="ECO:0000256" key="2">
    <source>
        <dbReference type="ARBA" id="ARBA00022741"/>
    </source>
</evidence>
<name>A0A6I8LUA1_9PSEU</name>
<dbReference type="CDD" id="cd03219">
    <property type="entry name" value="ABC_Mj1267_LivG_branched"/>
    <property type="match status" value="1"/>
</dbReference>
<dbReference type="Pfam" id="PF12399">
    <property type="entry name" value="BCA_ABC_TP_C"/>
    <property type="match status" value="1"/>
</dbReference>
<protein>
    <submittedName>
        <fullName evidence="5">Branched-chain amino acid transport ATP-binding protein LivG (TC 3.A.1.4.1)</fullName>
    </submittedName>
</protein>
<proteinExistence type="predicted"/>
<sequence length="274" mass="28562">MMTLLGEARPGEPVPGEDLLVVDGLTVRFGGLTALNDVRLGVDAGTVVGVIGPNGAGKTTLFNVICGFVRPQSGRVLWRGEPLVRHRPEHLAGLGIVRTLQGLGLFAGLTVLENVMAGAGRHAKTGLLPALVGAGRSARDEAGLAHRARVTLGELGIADLADRLPGVLPYGVRKRVALARALVAEPDLLLLDEPASGLSAAELVELSTLILSLRRHMAVVLVEHHMDLVMQVCDRVVVLNFGEVIAAGSPAEIQADPRVAEAYLGDPAEEAPGA</sequence>
<dbReference type="Gene3D" id="3.40.50.300">
    <property type="entry name" value="P-loop containing nucleotide triphosphate hydrolases"/>
    <property type="match status" value="1"/>
</dbReference>